<dbReference type="InterPro" id="IPR048574">
    <property type="entry name" value="RUBY_RBDX"/>
</dbReference>
<protein>
    <submittedName>
        <fullName evidence="7">Rubrerythrin</fullName>
    </submittedName>
</protein>
<keyword evidence="2" id="KW-0813">Transport</keyword>
<dbReference type="NCBIfam" id="NF045767">
    <property type="entry name" value="RuberyRbr"/>
    <property type="match status" value="1"/>
</dbReference>
<dbReference type="CDD" id="cd01041">
    <property type="entry name" value="Rubrerythrin"/>
    <property type="match status" value="1"/>
</dbReference>
<dbReference type="InterPro" id="IPR003251">
    <property type="entry name" value="Rr_diiron-bd_dom"/>
</dbReference>
<accession>A0AA48I2H4</accession>
<gene>
    <name evidence="7" type="ORF">RsTaC01_0341</name>
</gene>
<evidence type="ECO:0000256" key="2">
    <source>
        <dbReference type="ARBA" id="ARBA00022448"/>
    </source>
</evidence>
<dbReference type="Pfam" id="PF02915">
    <property type="entry name" value="Rubrerythrin"/>
    <property type="match status" value="1"/>
</dbReference>
<dbReference type="EMBL" id="AP027925">
    <property type="protein sequence ID" value="BED92567.1"/>
    <property type="molecule type" value="Genomic_DNA"/>
</dbReference>
<dbReference type="Proteomes" id="UP001335720">
    <property type="component" value="Chromosome"/>
</dbReference>
<keyword evidence="5" id="KW-0408">Iron</keyword>
<reference evidence="7" key="1">
    <citation type="journal article" date="2023" name="ISME J.">
        <title>Emergence of putative energy parasites within Clostridia revealed by genome analysis of a novel endosymbiotic clade.</title>
        <authorList>
            <person name="Takahashi K."/>
            <person name="Kuwahara H."/>
            <person name="Horikawa Y."/>
            <person name="Izawa K."/>
            <person name="Kato D."/>
            <person name="Inagaki T."/>
            <person name="Yuki M."/>
            <person name="Ohkuma M."/>
            <person name="Hongoh Y."/>
        </authorList>
    </citation>
    <scope>NUCLEOTIDE SEQUENCE</scope>
    <source>
        <strain evidence="7">RsTa-C01</strain>
    </source>
</reference>
<sequence length="195" mass="22669">MSLKFENSITKINLMKAFAGESQARNRYTFMASKAKNQNLNIIEKICLFTANQEKEHAKIFYNYLKNLNNQNIDISSAFPVNLSNDVLDLLKSAIHNEFEEYSSVYKNFSSIAKEENFKEISESFYSISKIEKIHYDRFKKLINLLETDSLFKSEKETTYICLNCGHVHYGKEAPKICSVCSHSKGYFLKRGFFE</sequence>
<evidence type="ECO:0000256" key="1">
    <source>
        <dbReference type="ARBA" id="ARBA00001965"/>
    </source>
</evidence>
<keyword evidence="3" id="KW-0479">Metal-binding</keyword>
<dbReference type="SUPFAM" id="SSF57802">
    <property type="entry name" value="Rubredoxin-like"/>
    <property type="match status" value="1"/>
</dbReference>
<evidence type="ECO:0000256" key="3">
    <source>
        <dbReference type="ARBA" id="ARBA00022723"/>
    </source>
</evidence>
<dbReference type="AlphaFoldDB" id="A0AA48I2H4"/>
<dbReference type="InterPro" id="IPR012347">
    <property type="entry name" value="Ferritin-like"/>
</dbReference>
<evidence type="ECO:0000313" key="7">
    <source>
        <dbReference type="EMBL" id="BED92567.1"/>
    </source>
</evidence>
<dbReference type="PANTHER" id="PTHR43865:SF1">
    <property type="entry name" value="RUBRERYTHRIN-RELATED"/>
    <property type="match status" value="1"/>
</dbReference>
<proteinExistence type="predicted"/>
<dbReference type="GO" id="GO:0046872">
    <property type="term" value="F:metal ion binding"/>
    <property type="evidence" value="ECO:0007669"/>
    <property type="project" value="UniProtKB-KW"/>
</dbReference>
<dbReference type="KEGG" id="ptrh:RsTaC01_0341"/>
<keyword evidence="4" id="KW-0249">Electron transport</keyword>
<name>A0AA48I2H4_9FIRM</name>
<dbReference type="InterPro" id="IPR052364">
    <property type="entry name" value="Rubrerythrin"/>
</dbReference>
<dbReference type="Pfam" id="PF21349">
    <property type="entry name" value="RUBY_RBDX"/>
    <property type="match status" value="1"/>
</dbReference>
<dbReference type="CDD" id="cd00729">
    <property type="entry name" value="rubredoxin_SM"/>
    <property type="match status" value="1"/>
</dbReference>
<evidence type="ECO:0000256" key="5">
    <source>
        <dbReference type="ARBA" id="ARBA00023004"/>
    </source>
</evidence>
<dbReference type="Gene3D" id="2.20.28.10">
    <property type="match status" value="1"/>
</dbReference>
<dbReference type="SUPFAM" id="SSF47240">
    <property type="entry name" value="Ferritin-like"/>
    <property type="match status" value="1"/>
</dbReference>
<dbReference type="Gene3D" id="1.20.1260.10">
    <property type="match status" value="1"/>
</dbReference>
<organism evidence="7">
    <name type="scientific">Candidatus Paraimprobicoccus trichonymphae</name>
    <dbReference type="NCBI Taxonomy" id="3033793"/>
    <lineage>
        <taxon>Bacteria</taxon>
        <taxon>Bacillati</taxon>
        <taxon>Bacillota</taxon>
        <taxon>Clostridia</taxon>
        <taxon>Candidatus Paraimprobicoccus</taxon>
    </lineage>
</organism>
<evidence type="ECO:0000256" key="4">
    <source>
        <dbReference type="ARBA" id="ARBA00022982"/>
    </source>
</evidence>
<feature type="domain" description="Ferritin-like diiron" evidence="6">
    <location>
        <begin position="4"/>
        <end position="150"/>
    </location>
</feature>
<dbReference type="PANTHER" id="PTHR43865">
    <property type="entry name" value="RUBRERYTHRIN-RELATED"/>
    <property type="match status" value="1"/>
</dbReference>
<dbReference type="GO" id="GO:0016491">
    <property type="term" value="F:oxidoreductase activity"/>
    <property type="evidence" value="ECO:0007669"/>
    <property type="project" value="InterPro"/>
</dbReference>
<dbReference type="PROSITE" id="PS50905">
    <property type="entry name" value="FERRITIN_LIKE"/>
    <property type="match status" value="1"/>
</dbReference>
<comment type="cofactor">
    <cofactor evidence="1">
        <name>Fe(3+)</name>
        <dbReference type="ChEBI" id="CHEBI:29034"/>
    </cofactor>
</comment>
<evidence type="ECO:0000259" key="6">
    <source>
        <dbReference type="PROSITE" id="PS50905"/>
    </source>
</evidence>
<dbReference type="InterPro" id="IPR009040">
    <property type="entry name" value="Ferritin-like_diiron"/>
</dbReference>
<dbReference type="InterPro" id="IPR009078">
    <property type="entry name" value="Ferritin-like_SF"/>
</dbReference>